<name>A0A074ZV73_OPIVI</name>
<dbReference type="RefSeq" id="XP_009164912.1">
    <property type="nucleotide sequence ID" value="XM_009166648.1"/>
</dbReference>
<protein>
    <submittedName>
        <fullName evidence="1">Uncharacterized protein</fullName>
    </submittedName>
</protein>
<dbReference type="STRING" id="6198.A0A074ZV73"/>
<sequence>MLGSVIPHYQLFRPTDSRMCSDAVLEESRQAGRDPKKSAPPHVSVGTIFEILQYIFIKETTHKFAENSSTAHGQLRPSWGSSGGRSPRVSINLMFYLNSTSTLFESHTALTSSDERATVALGVLPHVLARNTA</sequence>
<evidence type="ECO:0000313" key="1">
    <source>
        <dbReference type="EMBL" id="KER31368.1"/>
    </source>
</evidence>
<dbReference type="KEGG" id="ovi:T265_02415"/>
<organism evidence="1 2">
    <name type="scientific">Opisthorchis viverrini</name>
    <name type="common">Southeast Asian liver fluke</name>
    <dbReference type="NCBI Taxonomy" id="6198"/>
    <lineage>
        <taxon>Eukaryota</taxon>
        <taxon>Metazoa</taxon>
        <taxon>Spiralia</taxon>
        <taxon>Lophotrochozoa</taxon>
        <taxon>Platyhelminthes</taxon>
        <taxon>Trematoda</taxon>
        <taxon>Digenea</taxon>
        <taxon>Opisthorchiida</taxon>
        <taxon>Opisthorchiata</taxon>
        <taxon>Opisthorchiidae</taxon>
        <taxon>Opisthorchis</taxon>
    </lineage>
</organism>
<gene>
    <name evidence="1" type="ORF">T265_02415</name>
</gene>
<keyword evidence="2" id="KW-1185">Reference proteome</keyword>
<proteinExistence type="predicted"/>
<dbReference type="EMBL" id="KL596647">
    <property type="protein sequence ID" value="KER31368.1"/>
    <property type="molecule type" value="Genomic_DNA"/>
</dbReference>
<evidence type="ECO:0000313" key="2">
    <source>
        <dbReference type="Proteomes" id="UP000054324"/>
    </source>
</evidence>
<dbReference type="GeneID" id="20316603"/>
<reference evidence="1 2" key="1">
    <citation type="submission" date="2013-11" db="EMBL/GenBank/DDBJ databases">
        <title>Opisthorchis viverrini - life in the bile duct.</title>
        <authorList>
            <person name="Young N.D."/>
            <person name="Nagarajan N."/>
            <person name="Lin S.J."/>
            <person name="Korhonen P.K."/>
            <person name="Jex A.R."/>
            <person name="Hall R.S."/>
            <person name="Safavi-Hemami H."/>
            <person name="Kaewkong W."/>
            <person name="Bertrand D."/>
            <person name="Gao S."/>
            <person name="Seet Q."/>
            <person name="Wongkham S."/>
            <person name="Teh B.T."/>
            <person name="Wongkham C."/>
            <person name="Intapan P.M."/>
            <person name="Maleewong W."/>
            <person name="Yang X."/>
            <person name="Hu M."/>
            <person name="Wang Z."/>
            <person name="Hofmann A."/>
            <person name="Sternberg P.W."/>
            <person name="Tan P."/>
            <person name="Wang J."/>
            <person name="Gasser R.B."/>
        </authorList>
    </citation>
    <scope>NUCLEOTIDE SEQUENCE [LARGE SCALE GENOMIC DNA]</scope>
</reference>
<dbReference type="Proteomes" id="UP000054324">
    <property type="component" value="Unassembled WGS sequence"/>
</dbReference>
<dbReference type="OrthoDB" id="6282232at2759"/>
<dbReference type="AlphaFoldDB" id="A0A074ZV73"/>
<dbReference type="CTD" id="20316603"/>
<accession>A0A074ZV73</accession>